<reference evidence="2 3" key="1">
    <citation type="submission" date="2016-03" db="EMBL/GenBank/DDBJ databases">
        <title>Genome sequence of Rhodococcus kyotonensis KB10.</title>
        <authorList>
            <person name="Jeong H."/>
            <person name="Hong C.E."/>
            <person name="Jo S.H."/>
            <person name="Park J.M."/>
        </authorList>
    </citation>
    <scope>NUCLEOTIDE SEQUENCE [LARGE SCALE GENOMIC DNA]</scope>
    <source>
        <strain evidence="2 3">KB10</strain>
    </source>
</reference>
<feature type="compositionally biased region" description="Basic and acidic residues" evidence="1">
    <location>
        <begin position="322"/>
        <end position="338"/>
    </location>
</feature>
<keyword evidence="3" id="KW-1185">Reference proteome</keyword>
<comment type="caution">
    <text evidence="2">The sequence shown here is derived from an EMBL/GenBank/DDBJ whole genome shotgun (WGS) entry which is preliminary data.</text>
</comment>
<organism evidence="2 3">
    <name type="scientific">Rhodococcoides kyotonense</name>
    <dbReference type="NCBI Taxonomy" id="398843"/>
    <lineage>
        <taxon>Bacteria</taxon>
        <taxon>Bacillati</taxon>
        <taxon>Actinomycetota</taxon>
        <taxon>Actinomycetes</taxon>
        <taxon>Mycobacteriales</taxon>
        <taxon>Nocardiaceae</taxon>
        <taxon>Rhodococcoides</taxon>
    </lineage>
</organism>
<gene>
    <name evidence="2" type="ORF">A3K89_24040</name>
</gene>
<evidence type="ECO:0000313" key="3">
    <source>
        <dbReference type="Proteomes" id="UP000077519"/>
    </source>
</evidence>
<dbReference type="EMBL" id="LVHI01000021">
    <property type="protein sequence ID" value="OAK53068.1"/>
    <property type="molecule type" value="Genomic_DNA"/>
</dbReference>
<dbReference type="AlphaFoldDB" id="A0A177YDC7"/>
<dbReference type="Proteomes" id="UP000077519">
    <property type="component" value="Unassembled WGS sequence"/>
</dbReference>
<protein>
    <submittedName>
        <fullName evidence="2">Uncharacterized protein</fullName>
    </submittedName>
</protein>
<evidence type="ECO:0000313" key="2">
    <source>
        <dbReference type="EMBL" id="OAK53068.1"/>
    </source>
</evidence>
<sequence length="362" mass="39301">MGAASSLSTECLVETRPDAAVDVVLRFLHSQDRRIERRTGDSFVAVDDLTVAGTHWLPWREAVEVELDLGPVPLSAFGTGTVVPVTVSGGVTTEPLGNRGRIVRSRKPLTGEIVLSGEELGTYTKLGVEVSNTGPPEPDRESAIRASFIETTLLLHAEHTRFSSLLEPPRTAVESARKCHQHRCFPVLTGERGSTDSILVSPTVLYDYPEEVHHEADGRESVAPDDADGWWEADPASLVEPDPDVVVIDGVTVAKNSVVRVRRRRSGTPDLFFGGRTARVESVHEDARGDTWIGVVMLDDPAADIHGWSGRRLHLAPNEVEPARERRSGARGVTRELRVAQVRFDPLSPGGTGAPDRRSSSG</sequence>
<proteinExistence type="predicted"/>
<evidence type="ECO:0000256" key="1">
    <source>
        <dbReference type="SAM" id="MobiDB-lite"/>
    </source>
</evidence>
<name>A0A177YDC7_9NOCA</name>
<feature type="region of interest" description="Disordered" evidence="1">
    <location>
        <begin position="322"/>
        <end position="362"/>
    </location>
</feature>
<accession>A0A177YDC7</accession>